<accession>A0A3E5EH60</accession>
<protein>
    <submittedName>
        <fullName evidence="1">Uncharacterized protein</fullName>
    </submittedName>
</protein>
<comment type="caution">
    <text evidence="1">The sequence shown here is derived from an EMBL/GenBank/DDBJ whole genome shotgun (WGS) entry which is preliminary data.</text>
</comment>
<evidence type="ECO:0000313" key="1">
    <source>
        <dbReference type="EMBL" id="RGN88047.1"/>
    </source>
</evidence>
<name>A0A3E5EH60_BACUN</name>
<evidence type="ECO:0000313" key="2">
    <source>
        <dbReference type="Proteomes" id="UP000260759"/>
    </source>
</evidence>
<organism evidence="1 2">
    <name type="scientific">Bacteroides uniformis</name>
    <dbReference type="NCBI Taxonomy" id="820"/>
    <lineage>
        <taxon>Bacteria</taxon>
        <taxon>Pseudomonadati</taxon>
        <taxon>Bacteroidota</taxon>
        <taxon>Bacteroidia</taxon>
        <taxon>Bacteroidales</taxon>
        <taxon>Bacteroidaceae</taxon>
        <taxon>Bacteroides</taxon>
    </lineage>
</organism>
<dbReference type="EMBL" id="QSVA01000035">
    <property type="protein sequence ID" value="RGN88047.1"/>
    <property type="molecule type" value="Genomic_DNA"/>
</dbReference>
<dbReference type="AlphaFoldDB" id="A0A3E5EH60"/>
<gene>
    <name evidence="1" type="ORF">DXB37_21035</name>
</gene>
<sequence length="78" mass="9269">MQRYIILDNKSKRRWESCQLCLKIRIFRRDIQMISSKIIQKTPILSSLTRREIGFIIGDMLSWLNKGKGYVRLPVMLA</sequence>
<dbReference type="Proteomes" id="UP000260759">
    <property type="component" value="Unassembled WGS sequence"/>
</dbReference>
<reference evidence="1 2" key="1">
    <citation type="submission" date="2018-08" db="EMBL/GenBank/DDBJ databases">
        <title>A genome reference for cultivated species of the human gut microbiota.</title>
        <authorList>
            <person name="Zou Y."/>
            <person name="Xue W."/>
            <person name="Luo G."/>
        </authorList>
    </citation>
    <scope>NUCLEOTIDE SEQUENCE [LARGE SCALE GENOMIC DNA]</scope>
    <source>
        <strain evidence="1 2">OM03-4</strain>
    </source>
</reference>
<proteinExistence type="predicted"/>